<feature type="non-terminal residue" evidence="1">
    <location>
        <position position="1"/>
    </location>
</feature>
<dbReference type="EMBL" id="DVHA01000079">
    <property type="protein sequence ID" value="HIR60401.1"/>
    <property type="molecule type" value="Genomic_DNA"/>
</dbReference>
<reference evidence="1" key="2">
    <citation type="journal article" date="2021" name="PeerJ">
        <title>Extensive microbial diversity within the chicken gut microbiome revealed by metagenomics and culture.</title>
        <authorList>
            <person name="Gilroy R."/>
            <person name="Ravi A."/>
            <person name="Getino M."/>
            <person name="Pursley I."/>
            <person name="Horton D.L."/>
            <person name="Alikhan N.F."/>
            <person name="Baker D."/>
            <person name="Gharbi K."/>
            <person name="Hall N."/>
            <person name="Watson M."/>
            <person name="Adriaenssens E.M."/>
            <person name="Foster-Nyarko E."/>
            <person name="Jarju S."/>
            <person name="Secka A."/>
            <person name="Antonio M."/>
            <person name="Oren A."/>
            <person name="Chaudhuri R.R."/>
            <person name="La Ragione R."/>
            <person name="Hildebrand F."/>
            <person name="Pallen M.J."/>
        </authorList>
    </citation>
    <scope>NUCLEOTIDE SEQUENCE</scope>
    <source>
        <strain evidence="1">CHK189-12415</strain>
    </source>
</reference>
<reference evidence="1" key="1">
    <citation type="submission" date="2020-10" db="EMBL/GenBank/DDBJ databases">
        <authorList>
            <person name="Gilroy R."/>
        </authorList>
    </citation>
    <scope>NUCLEOTIDE SEQUENCE</scope>
    <source>
        <strain evidence="1">CHK189-12415</strain>
    </source>
</reference>
<dbReference type="InterPro" id="IPR029021">
    <property type="entry name" value="Prot-tyrosine_phosphatase-like"/>
</dbReference>
<dbReference type="InterPro" id="IPR026893">
    <property type="entry name" value="Tyr/Ser_Pase_IphP-type"/>
</dbReference>
<comment type="caution">
    <text evidence="1">The sequence shown here is derived from an EMBL/GenBank/DDBJ whole genome shotgun (WGS) entry which is preliminary data.</text>
</comment>
<protein>
    <submittedName>
        <fullName evidence="1">Tyrosine-protein phosphatase</fullName>
    </submittedName>
</protein>
<gene>
    <name evidence="1" type="ORF">IAB37_02340</name>
</gene>
<sequence length="261" mass="28222">AVSLGLTGVANARRVAGYPAAGGRKVKGERLLRTGALGGASAEDLQRLIRYQVKYVVDFRTSFEKAGAPDLEIPGAVHLDIPILEESGDSAAGAAAAGGMADPAKAILQYALSGKLENLYLDMAMSEFSQQGFKRFFDLLLDCREGAVLWHCTGGKDRTGLAGYLLLYTLGALEADCMEDFLLSNRFLQDSIEAMDRMAAREGCTEAERAAVRSLAGVNRDYLQKALDGIRARYGSLDRYLEERIGLDAEKVRALRDGYLA</sequence>
<proteinExistence type="predicted"/>
<accession>A0A9D1DWQ7</accession>
<dbReference type="Gene3D" id="3.90.190.10">
    <property type="entry name" value="Protein tyrosine phosphatase superfamily"/>
    <property type="match status" value="1"/>
</dbReference>
<dbReference type="SUPFAM" id="SSF52799">
    <property type="entry name" value="(Phosphotyrosine protein) phosphatases II"/>
    <property type="match status" value="1"/>
</dbReference>
<evidence type="ECO:0000313" key="1">
    <source>
        <dbReference type="EMBL" id="HIR60401.1"/>
    </source>
</evidence>
<organism evidence="1 2">
    <name type="scientific">Candidatus Faecivivens stercoravium</name>
    <dbReference type="NCBI Taxonomy" id="2840803"/>
    <lineage>
        <taxon>Bacteria</taxon>
        <taxon>Bacillati</taxon>
        <taxon>Bacillota</taxon>
        <taxon>Clostridia</taxon>
        <taxon>Eubacteriales</taxon>
        <taxon>Oscillospiraceae</taxon>
        <taxon>Oscillospiraceae incertae sedis</taxon>
        <taxon>Candidatus Faecivivens</taxon>
    </lineage>
</organism>
<dbReference type="AlphaFoldDB" id="A0A9D1DWQ7"/>
<dbReference type="Proteomes" id="UP000824241">
    <property type="component" value="Unassembled WGS sequence"/>
</dbReference>
<evidence type="ECO:0000313" key="2">
    <source>
        <dbReference type="Proteomes" id="UP000824241"/>
    </source>
</evidence>
<dbReference type="Pfam" id="PF13350">
    <property type="entry name" value="Y_phosphatase3"/>
    <property type="match status" value="1"/>
</dbReference>
<dbReference type="GO" id="GO:0004721">
    <property type="term" value="F:phosphoprotein phosphatase activity"/>
    <property type="evidence" value="ECO:0007669"/>
    <property type="project" value="InterPro"/>
</dbReference>
<name>A0A9D1DWQ7_9FIRM</name>